<protein>
    <submittedName>
        <fullName evidence="2">Uncharacterized protein</fullName>
    </submittedName>
</protein>
<accession>A0ABR4ND69</accession>
<feature type="transmembrane region" description="Helical" evidence="1">
    <location>
        <begin position="159"/>
        <end position="188"/>
    </location>
</feature>
<comment type="caution">
    <text evidence="2">The sequence shown here is derived from an EMBL/GenBank/DDBJ whole genome shotgun (WGS) entry which is preliminary data.</text>
</comment>
<feature type="transmembrane region" description="Helical" evidence="1">
    <location>
        <begin position="72"/>
        <end position="97"/>
    </location>
</feature>
<proteinExistence type="predicted"/>
<keyword evidence="1" id="KW-1133">Transmembrane helix</keyword>
<reference evidence="2 3" key="1">
    <citation type="submission" date="2023-09" db="EMBL/GenBank/DDBJ databases">
        <title>Pangenome analysis of Batrachochytrium dendrobatidis and related Chytrids.</title>
        <authorList>
            <person name="Yacoub M.N."/>
            <person name="Stajich J.E."/>
            <person name="James T.Y."/>
        </authorList>
    </citation>
    <scope>NUCLEOTIDE SEQUENCE [LARGE SCALE GENOMIC DNA]</scope>
    <source>
        <strain evidence="2 3">JEL0888</strain>
    </source>
</reference>
<organism evidence="2 3">
    <name type="scientific">Polyrhizophydium stewartii</name>
    <dbReference type="NCBI Taxonomy" id="2732419"/>
    <lineage>
        <taxon>Eukaryota</taxon>
        <taxon>Fungi</taxon>
        <taxon>Fungi incertae sedis</taxon>
        <taxon>Chytridiomycota</taxon>
        <taxon>Chytridiomycota incertae sedis</taxon>
        <taxon>Chytridiomycetes</taxon>
        <taxon>Rhizophydiales</taxon>
        <taxon>Rhizophydiales incertae sedis</taxon>
        <taxon>Polyrhizophydium</taxon>
    </lineage>
</organism>
<feature type="transmembrane region" description="Helical" evidence="1">
    <location>
        <begin position="118"/>
        <end position="139"/>
    </location>
</feature>
<evidence type="ECO:0000256" key="1">
    <source>
        <dbReference type="SAM" id="Phobius"/>
    </source>
</evidence>
<sequence>MLVLVCNYVVHDDVAYAIQGAFFGLTFGALLILQLEMRFVFSVLFAKILLHDILMEPEYVGNAIIYEGIMGWWWMLGIALHAVILSFVGVVQGYLIIRAILTTSKRISAQQSARKLQEVVLSLVITIVSEVAGLSTFVYFSAFVSQREDPVTYWILNQFAITCLAVEAIAETVALLTMMDLVAGKVLLMRPVSFIAKKLAVPRTSIASRSRGRFNNNRQAVSRQSVTVRNITQPVPVTPANTLAATESLQNCV</sequence>
<keyword evidence="1" id="KW-0472">Membrane</keyword>
<evidence type="ECO:0000313" key="3">
    <source>
        <dbReference type="Proteomes" id="UP001527925"/>
    </source>
</evidence>
<keyword evidence="1" id="KW-0812">Transmembrane</keyword>
<name>A0ABR4ND69_9FUNG</name>
<feature type="transmembrane region" description="Helical" evidence="1">
    <location>
        <begin position="40"/>
        <end position="60"/>
    </location>
</feature>
<gene>
    <name evidence="2" type="ORF">HK105_203108</name>
</gene>
<dbReference type="Proteomes" id="UP001527925">
    <property type="component" value="Unassembled WGS sequence"/>
</dbReference>
<evidence type="ECO:0000313" key="2">
    <source>
        <dbReference type="EMBL" id="KAL2917442.1"/>
    </source>
</evidence>
<keyword evidence="3" id="KW-1185">Reference proteome</keyword>
<dbReference type="EMBL" id="JADGIZ020000011">
    <property type="protein sequence ID" value="KAL2917442.1"/>
    <property type="molecule type" value="Genomic_DNA"/>
</dbReference>
<feature type="transmembrane region" description="Helical" evidence="1">
    <location>
        <begin position="14"/>
        <end position="33"/>
    </location>
</feature>